<evidence type="ECO:0000313" key="3">
    <source>
        <dbReference type="Proteomes" id="UP000670776"/>
    </source>
</evidence>
<feature type="transmembrane region" description="Helical" evidence="1">
    <location>
        <begin position="7"/>
        <end position="26"/>
    </location>
</feature>
<dbReference type="RefSeq" id="WP_209654994.1">
    <property type="nucleotide sequence ID" value="NZ_JAGJCB010000008.1"/>
</dbReference>
<name>A0ABS4BU33_9FLAO</name>
<reference evidence="2 3" key="1">
    <citation type="submission" date="2021-04" db="EMBL/GenBank/DDBJ databases">
        <title>Mariniflexile gromovii gen. nov., sp. nov., a gliding bacterium isolated from the sea urchin Strongylocentrotus intermedius.</title>
        <authorList>
            <person name="Ko S."/>
            <person name="Le V."/>
            <person name="Ahn C.-Y."/>
            <person name="Oh H.-M."/>
        </authorList>
    </citation>
    <scope>NUCLEOTIDE SEQUENCE [LARGE SCALE GENOMIC DNA]</scope>
    <source>
        <strain evidence="2 3">KCTC 12570</strain>
    </source>
</reference>
<evidence type="ECO:0000313" key="2">
    <source>
        <dbReference type="EMBL" id="MBP0904095.1"/>
    </source>
</evidence>
<keyword evidence="3" id="KW-1185">Reference proteome</keyword>
<keyword evidence="1" id="KW-0472">Membrane</keyword>
<protein>
    <recommendedName>
        <fullName evidence="4">DUF4177 domain-containing protein</fullName>
    </recommendedName>
</protein>
<evidence type="ECO:0008006" key="4">
    <source>
        <dbReference type="Google" id="ProtNLM"/>
    </source>
</evidence>
<sequence>MKTKHSISIPISAIVILVLCISLWSFNTKDATQTSTKQYCELIFDERVDPKTAFNNKHEYLKSSWANYSNYPYAETENNILKTFTRRIDALNYLSANGWKLIDHYHLTFSNGYTTQDFYLMEK</sequence>
<dbReference type="EMBL" id="JAGJCB010000008">
    <property type="protein sequence ID" value="MBP0904095.1"/>
    <property type="molecule type" value="Genomic_DNA"/>
</dbReference>
<comment type="caution">
    <text evidence="2">The sequence shown here is derived from an EMBL/GenBank/DDBJ whole genome shotgun (WGS) entry which is preliminary data.</text>
</comment>
<keyword evidence="1" id="KW-1133">Transmembrane helix</keyword>
<keyword evidence="1" id="KW-0812">Transmembrane</keyword>
<dbReference type="Proteomes" id="UP000670776">
    <property type="component" value="Unassembled WGS sequence"/>
</dbReference>
<proteinExistence type="predicted"/>
<accession>A0ABS4BU33</accession>
<gene>
    <name evidence="2" type="ORF">J8H85_09660</name>
</gene>
<organism evidence="2 3">
    <name type="scientific">Mariniflexile gromovii</name>
    <dbReference type="NCBI Taxonomy" id="362523"/>
    <lineage>
        <taxon>Bacteria</taxon>
        <taxon>Pseudomonadati</taxon>
        <taxon>Bacteroidota</taxon>
        <taxon>Flavobacteriia</taxon>
        <taxon>Flavobacteriales</taxon>
        <taxon>Flavobacteriaceae</taxon>
        <taxon>Mariniflexile</taxon>
    </lineage>
</organism>
<evidence type="ECO:0000256" key="1">
    <source>
        <dbReference type="SAM" id="Phobius"/>
    </source>
</evidence>